<dbReference type="PANTHER" id="PTHR37809:SF1">
    <property type="entry name" value="RIBOSOMAL PROTEIN S12 METHYLTHIOTRANSFERASE ACCESSORY FACTOR YCAO"/>
    <property type="match status" value="1"/>
</dbReference>
<dbReference type="Proteomes" id="UP000587070">
    <property type="component" value="Unassembled WGS sequence"/>
</dbReference>
<name>A0A840G7A1_RHOTE</name>
<dbReference type="InterPro" id="IPR003776">
    <property type="entry name" value="YcaO-like_dom"/>
</dbReference>
<dbReference type="RefSeq" id="WP_153114646.1">
    <property type="nucleotide sequence ID" value="NZ_JACIGE010000002.1"/>
</dbReference>
<organism evidence="2 3">
    <name type="scientific">Rhodocyclus tenuis</name>
    <name type="common">Rhodospirillum tenue</name>
    <dbReference type="NCBI Taxonomy" id="1066"/>
    <lineage>
        <taxon>Bacteria</taxon>
        <taxon>Pseudomonadati</taxon>
        <taxon>Pseudomonadota</taxon>
        <taxon>Betaproteobacteria</taxon>
        <taxon>Rhodocyclales</taxon>
        <taxon>Rhodocyclaceae</taxon>
        <taxon>Rhodocyclus</taxon>
    </lineage>
</organism>
<gene>
    <name evidence="2" type="ORF">GGD90_000945</name>
</gene>
<evidence type="ECO:0000313" key="3">
    <source>
        <dbReference type="Proteomes" id="UP000587070"/>
    </source>
</evidence>
<dbReference type="InterPro" id="IPR041080">
    <property type="entry name" value="YcaO_C"/>
</dbReference>
<comment type="caution">
    <text evidence="2">The sequence shown here is derived from an EMBL/GenBank/DDBJ whole genome shotgun (WGS) entry which is preliminary data.</text>
</comment>
<dbReference type="NCBIfam" id="TIGR00702">
    <property type="entry name" value="YcaO-type kinase domain"/>
    <property type="match status" value="1"/>
</dbReference>
<dbReference type="Gene3D" id="3.30.1330.230">
    <property type="match status" value="1"/>
</dbReference>
<feature type="domain" description="YcaO" evidence="1">
    <location>
        <begin position="61"/>
        <end position="441"/>
    </location>
</feature>
<sequence length="610" mass="65573">MPTLTTIAGKDAPLETTIARLQARLAALGFNVEESAWLNPVAGVHSVHLRDRDCPLLFSNGKGASPLAARASALGEFCERLFSRHFWTHYARGRHSGVVHHAQEKWFPLSGKRWPRGLLTPELRRLYDPEGALTPAELVDFNSGDAARGICAIPATRLRDGETVWFPANIVGNLYLSNGIAAGNTLAEARTQALSEVVERHVKFRVLREGLCLPEVPEAMIARHPHLAAGIAALRAAGFGILVRDASLGGRYPVANVTLLHPQDQGCFASFGAHPLFAVALERALTELLQGRALEALAGFPQPGFDADEIASAPNIEAHFVDSSGIVGWSFLADRPDFEFCDWNFAGDTTAEACFLIDCLHADGHEVYCVDYSQPDFAVCRMLVPGVSEVYPIDDLRWENNRVGAELRPAILALPDLADDDCAELLDALNEHGFDDARPIASLIGLAVDAGSFWEDLRVGELKTLLALAIGDVAAIREGCDWVRHFGQIDAGRRHVYQCIETLLGLALGAVEEASSVVEEDGEYAESYTEFALPTPADWAPWRAALLPMFGAETLAQAESMLAGERRAFGIAAPGEDFAGCALHARLLAAGQRLAAAETAAAGKPAAIGA</sequence>
<keyword evidence="3" id="KW-1185">Reference proteome</keyword>
<keyword evidence="2" id="KW-0689">Ribosomal protein</keyword>
<dbReference type="GO" id="GO:0016740">
    <property type="term" value="F:transferase activity"/>
    <property type="evidence" value="ECO:0007669"/>
    <property type="project" value="UniProtKB-KW"/>
</dbReference>
<reference evidence="2 3" key="1">
    <citation type="submission" date="2020-08" db="EMBL/GenBank/DDBJ databases">
        <title>Genome sequencing of Purple Non-Sulfur Bacteria from various extreme environments.</title>
        <authorList>
            <person name="Mayer M."/>
        </authorList>
    </citation>
    <scope>NUCLEOTIDE SEQUENCE [LARGE SCALE GENOMIC DNA]</scope>
    <source>
        <strain evidence="2 3">2761</strain>
    </source>
</reference>
<dbReference type="AlphaFoldDB" id="A0A840G7A1"/>
<dbReference type="Pfam" id="PF18381">
    <property type="entry name" value="YcaO_C"/>
    <property type="match status" value="1"/>
</dbReference>
<protein>
    <submittedName>
        <fullName evidence="2">Ribosomal protein S12 methylthiotransferase accessory factor</fullName>
    </submittedName>
</protein>
<dbReference type="EMBL" id="JACIGE010000002">
    <property type="protein sequence ID" value="MBB4246588.1"/>
    <property type="molecule type" value="Genomic_DNA"/>
</dbReference>
<keyword evidence="2" id="KW-0808">Transferase</keyword>
<dbReference type="Pfam" id="PF02624">
    <property type="entry name" value="YcaO"/>
    <property type="match status" value="1"/>
</dbReference>
<proteinExistence type="predicted"/>
<dbReference type="PROSITE" id="PS51664">
    <property type="entry name" value="YCAO"/>
    <property type="match status" value="1"/>
</dbReference>
<keyword evidence="2" id="KW-0687">Ribonucleoprotein</keyword>
<dbReference type="OrthoDB" id="9761274at2"/>
<evidence type="ECO:0000313" key="2">
    <source>
        <dbReference type="EMBL" id="MBB4246588.1"/>
    </source>
</evidence>
<dbReference type="PANTHER" id="PTHR37809">
    <property type="entry name" value="RIBOSOMAL PROTEIN S12 METHYLTHIOTRANSFERASE ACCESSORY FACTOR YCAO"/>
    <property type="match status" value="1"/>
</dbReference>
<dbReference type="GO" id="GO:0005840">
    <property type="term" value="C:ribosome"/>
    <property type="evidence" value="ECO:0007669"/>
    <property type="project" value="UniProtKB-KW"/>
</dbReference>
<accession>A0A840G7A1</accession>
<evidence type="ECO:0000259" key="1">
    <source>
        <dbReference type="PROSITE" id="PS51664"/>
    </source>
</evidence>
<dbReference type="NCBIfam" id="NF040716">
    <property type="entry name" value="YcaO_for_S12"/>
    <property type="match status" value="1"/>
</dbReference>